<name>A0A2Y9BK86_9FIRM</name>
<comment type="similarity">
    <text evidence="1">Belongs to the glycosyl hydrolase 3 family.</text>
</comment>
<dbReference type="InterPro" id="IPR036962">
    <property type="entry name" value="Glyco_hydro_3_N_sf"/>
</dbReference>
<dbReference type="PANTHER" id="PTHR42715">
    <property type="entry name" value="BETA-GLUCOSIDASE"/>
    <property type="match status" value="1"/>
</dbReference>
<dbReference type="InterPro" id="IPR050288">
    <property type="entry name" value="Cellulose_deg_GH3"/>
</dbReference>
<dbReference type="AlphaFoldDB" id="A0A2Y9BK86"/>
<sequence>MEKYLDAVYQPKERADDLLKRMTLEEKVEQLCCYLVTDPTADRDVHVGAVGVINGGESPKEISDMIENYQTKIMEASRLHIPAIFHTESLAGPIHKGCASFGLPIGSAATFNEENVTDMARVIRKQLRAMGISQTLSPVLDLARDFRYGRIAETYGGDPTLVSRMGTAFVCELQSGKAGEQVAATAKHFLGCAQPEAGINQTRAVVDERELEEVIAKPFEAVINDANLMAVMNSYGEVNGEPFCASEKYLRTLLRDKMGFQGVTVSDYHSLDRIIAPYKLAESKKDAAVAALEAGMDIEFPSKFLYPELQEAVHEGLISEKLVDEAVYRILTLKFRLGLFEHPYPEYKEECFDNKESIRVAKRCAYQSMTLLKNDGILPIKSKKIKIGIIGQPADSLRHMFGAYTMAGTLEMLLDMASDRDAIGMAGVRTEVKGDAKKITLEDMNQILQNQYPYAKTLVEALKEQFHDISYEKGFSVENGELVKAYEWNHALKLADESELVLVCVGGKNGVGRTCTSGEGIDAARVELSGDQEKLVQELYQHNSNMIVVHTDGRPLVSPFIYENARAVIEAWLPGEWGGIALADVISGNYNPSGRLPVDIPRSTGQMPIYFSQRNGSNIESIRECTGDFIVNKDGYMDEIRKAQCPFGYGLSYTKFEYSQMRLAAGPDGSYEIQISIQNKGKVFGADVVQLYGKDEYASVVRPRKELLGFCRVELEPEEKALIIFRGNLSQFAFEDRQGKWVVEKGKFLFEIGRNSDDTVLMKEYVLENSMKAERTKRCFCADVTQERRSSYDTYERTI</sequence>
<dbReference type="Pfam" id="PF01915">
    <property type="entry name" value="Glyco_hydro_3_C"/>
    <property type="match status" value="1"/>
</dbReference>
<dbReference type="InterPro" id="IPR002772">
    <property type="entry name" value="Glyco_hydro_3_C"/>
</dbReference>
<accession>A0A2Y9BK86</accession>
<dbReference type="PRINTS" id="PR00133">
    <property type="entry name" value="GLHYDRLASE3"/>
</dbReference>
<proteinExistence type="inferred from homology"/>
<dbReference type="Gene3D" id="2.60.40.10">
    <property type="entry name" value="Immunoglobulins"/>
    <property type="match status" value="1"/>
</dbReference>
<comment type="caution">
    <text evidence="4">The sequence shown here is derived from an EMBL/GenBank/DDBJ whole genome shotgun (WGS) entry which is preliminary data.</text>
</comment>
<dbReference type="Pfam" id="PF00933">
    <property type="entry name" value="Glyco_hydro_3"/>
    <property type="match status" value="1"/>
</dbReference>
<feature type="domain" description="Fibronectin type III-like" evidence="3">
    <location>
        <begin position="687"/>
        <end position="756"/>
    </location>
</feature>
<evidence type="ECO:0000313" key="4">
    <source>
        <dbReference type="EMBL" id="PWJ28332.1"/>
    </source>
</evidence>
<dbReference type="PANTHER" id="PTHR42715:SF10">
    <property type="entry name" value="BETA-GLUCOSIDASE"/>
    <property type="match status" value="1"/>
</dbReference>
<keyword evidence="5" id="KW-1185">Reference proteome</keyword>
<dbReference type="InterPro" id="IPR001764">
    <property type="entry name" value="Glyco_hydro_3_N"/>
</dbReference>
<dbReference type="GO" id="GO:0005975">
    <property type="term" value="P:carbohydrate metabolic process"/>
    <property type="evidence" value="ECO:0007669"/>
    <property type="project" value="InterPro"/>
</dbReference>
<keyword evidence="2" id="KW-0378">Hydrolase</keyword>
<dbReference type="InterPro" id="IPR017853">
    <property type="entry name" value="GH"/>
</dbReference>
<gene>
    <name evidence="4" type="ORF">A8806_109214</name>
</gene>
<evidence type="ECO:0000256" key="1">
    <source>
        <dbReference type="ARBA" id="ARBA00005336"/>
    </source>
</evidence>
<organism evidence="4 5">
    <name type="scientific">Faecalicatena orotica</name>
    <dbReference type="NCBI Taxonomy" id="1544"/>
    <lineage>
        <taxon>Bacteria</taxon>
        <taxon>Bacillati</taxon>
        <taxon>Bacillota</taxon>
        <taxon>Clostridia</taxon>
        <taxon>Lachnospirales</taxon>
        <taxon>Lachnospiraceae</taxon>
        <taxon>Faecalicatena</taxon>
    </lineage>
</organism>
<dbReference type="Gene3D" id="3.40.50.1700">
    <property type="entry name" value="Glycoside hydrolase family 3 C-terminal domain"/>
    <property type="match status" value="1"/>
</dbReference>
<dbReference type="InterPro" id="IPR036881">
    <property type="entry name" value="Glyco_hydro_3_C_sf"/>
</dbReference>
<dbReference type="OrthoDB" id="98455at2"/>
<dbReference type="Gene3D" id="3.20.20.300">
    <property type="entry name" value="Glycoside hydrolase, family 3, N-terminal domain"/>
    <property type="match status" value="1"/>
</dbReference>
<dbReference type="Pfam" id="PF14310">
    <property type="entry name" value="Fn3-like"/>
    <property type="match status" value="1"/>
</dbReference>
<dbReference type="InterPro" id="IPR013783">
    <property type="entry name" value="Ig-like_fold"/>
</dbReference>
<dbReference type="EMBL" id="QGDL01000009">
    <property type="protein sequence ID" value="PWJ28332.1"/>
    <property type="molecule type" value="Genomic_DNA"/>
</dbReference>
<dbReference type="SUPFAM" id="SSF52279">
    <property type="entry name" value="Beta-D-glucan exohydrolase, C-terminal domain"/>
    <property type="match status" value="1"/>
</dbReference>
<evidence type="ECO:0000259" key="3">
    <source>
        <dbReference type="SMART" id="SM01217"/>
    </source>
</evidence>
<dbReference type="Proteomes" id="UP000245845">
    <property type="component" value="Unassembled WGS sequence"/>
</dbReference>
<reference evidence="4 5" key="1">
    <citation type="submission" date="2018-05" db="EMBL/GenBank/DDBJ databases">
        <title>The Hungate 1000. A catalogue of reference genomes from the rumen microbiome.</title>
        <authorList>
            <person name="Kelly W."/>
        </authorList>
    </citation>
    <scope>NUCLEOTIDE SEQUENCE [LARGE SCALE GENOMIC DNA]</scope>
    <source>
        <strain evidence="4 5">NLAE-zl-C242</strain>
    </source>
</reference>
<evidence type="ECO:0000313" key="5">
    <source>
        <dbReference type="Proteomes" id="UP000245845"/>
    </source>
</evidence>
<dbReference type="GO" id="GO:0004553">
    <property type="term" value="F:hydrolase activity, hydrolyzing O-glycosyl compounds"/>
    <property type="evidence" value="ECO:0007669"/>
    <property type="project" value="InterPro"/>
</dbReference>
<protein>
    <submittedName>
        <fullName evidence="4">Beta-glucosidase</fullName>
    </submittedName>
</protein>
<dbReference type="SMART" id="SM01217">
    <property type="entry name" value="Fn3_like"/>
    <property type="match status" value="1"/>
</dbReference>
<dbReference type="SUPFAM" id="SSF51445">
    <property type="entry name" value="(Trans)glycosidases"/>
    <property type="match status" value="1"/>
</dbReference>
<dbReference type="RefSeq" id="WP_109732129.1">
    <property type="nucleotide sequence ID" value="NZ_BAAACK010000009.1"/>
</dbReference>
<dbReference type="InterPro" id="IPR026891">
    <property type="entry name" value="Fn3-like"/>
</dbReference>
<evidence type="ECO:0000256" key="2">
    <source>
        <dbReference type="ARBA" id="ARBA00022801"/>
    </source>
</evidence>